<evidence type="ECO:0000313" key="2">
    <source>
        <dbReference type="Proteomes" id="UP001262582"/>
    </source>
</evidence>
<protein>
    <submittedName>
        <fullName evidence="1">DUF3826 domain-containing protein</fullName>
    </submittedName>
</protein>
<name>A0ABU3D7Z7_9FLAO</name>
<sequence>MSLFITLGNYTITISQEIELSHRRLAASILQEMRLSEVDKTNRLIEATVYYLDQLDDILDKRAVTLNGIEKNYKDDPKEKDSQIVKAYEIARDKYLPLKRMYVDKLENDLTPYQVERVKDGLTYDAFPNFHHMYLEMVPGLKPGEKAHILALLVEGRENAMLAVNKEGQTQWWDKYRGIINNYIASQGYDFGKLSKTWDKANADKEWAN</sequence>
<comment type="caution">
    <text evidence="1">The sequence shown here is derived from an EMBL/GenBank/DDBJ whole genome shotgun (WGS) entry which is preliminary data.</text>
</comment>
<gene>
    <name evidence="1" type="ORF">RM539_13370</name>
</gene>
<reference evidence="1 2" key="1">
    <citation type="submission" date="2023-09" db="EMBL/GenBank/DDBJ databases">
        <authorList>
            <person name="Rey-Velasco X."/>
        </authorList>
    </citation>
    <scope>NUCLEOTIDE SEQUENCE [LARGE SCALE GENOMIC DNA]</scope>
    <source>
        <strain evidence="1 2">F117</strain>
    </source>
</reference>
<proteinExistence type="predicted"/>
<dbReference type="RefSeq" id="WP_311503915.1">
    <property type="nucleotide sequence ID" value="NZ_JAVRHK010000010.1"/>
</dbReference>
<dbReference type="EMBL" id="JAVRHK010000010">
    <property type="protein sequence ID" value="MDT0677571.1"/>
    <property type="molecule type" value="Genomic_DNA"/>
</dbReference>
<dbReference type="Pfam" id="PF12875">
    <property type="entry name" value="DUF3826"/>
    <property type="match status" value="1"/>
</dbReference>
<organism evidence="1 2">
    <name type="scientific">Autumnicola musiva</name>
    <dbReference type="NCBI Taxonomy" id="3075589"/>
    <lineage>
        <taxon>Bacteria</taxon>
        <taxon>Pseudomonadati</taxon>
        <taxon>Bacteroidota</taxon>
        <taxon>Flavobacteriia</taxon>
        <taxon>Flavobacteriales</taxon>
        <taxon>Flavobacteriaceae</taxon>
        <taxon>Autumnicola</taxon>
    </lineage>
</organism>
<dbReference type="Proteomes" id="UP001262582">
    <property type="component" value="Unassembled WGS sequence"/>
</dbReference>
<accession>A0ABU3D7Z7</accession>
<evidence type="ECO:0000313" key="1">
    <source>
        <dbReference type="EMBL" id="MDT0677571.1"/>
    </source>
</evidence>
<dbReference type="InterPro" id="IPR024284">
    <property type="entry name" value="DUF3826"/>
</dbReference>
<keyword evidence="2" id="KW-1185">Reference proteome</keyword>